<evidence type="ECO:0000256" key="2">
    <source>
        <dbReference type="ARBA" id="ARBA00023125"/>
    </source>
</evidence>
<comment type="caution">
    <text evidence="5">The sequence shown here is derived from an EMBL/GenBank/DDBJ whole genome shotgun (WGS) entry which is preliminary data.</text>
</comment>
<dbReference type="CDD" id="cd07377">
    <property type="entry name" value="WHTH_GntR"/>
    <property type="match status" value="1"/>
</dbReference>
<evidence type="ECO:0000256" key="1">
    <source>
        <dbReference type="ARBA" id="ARBA00023015"/>
    </source>
</evidence>
<dbReference type="EMBL" id="JACWMS010000002">
    <property type="protein sequence ID" value="MBD1320623.1"/>
    <property type="molecule type" value="Genomic_DNA"/>
</dbReference>
<sequence length="256" mass="27821">MSELIPQVPGVGRKYMQVVNQVLTSISAGRLSPGDRLPNERDLAVECGTSRPTVRDALLALELFGVVEIRRGSGCYITERGHHLQNPALGLLDATPQDLLEARLHLEPTMARMCAGRLDLDQIRRLDALIDASDLGDADPVRERRFGSYFQLSQAFHSELAGYCGNSVIAGMTRQLVDVASHPMWALLNGSSATTNQSDVQADEHRQILEAIALGDEDGAAEAMIDHLSRIGGDLFGGHAATIARVRRRRGDQPGH</sequence>
<evidence type="ECO:0000313" key="5">
    <source>
        <dbReference type="EMBL" id="MBD1320623.1"/>
    </source>
</evidence>
<dbReference type="InterPro" id="IPR000524">
    <property type="entry name" value="Tscrpt_reg_HTH_GntR"/>
</dbReference>
<evidence type="ECO:0000313" key="6">
    <source>
        <dbReference type="Proteomes" id="UP000602395"/>
    </source>
</evidence>
<dbReference type="InterPro" id="IPR011711">
    <property type="entry name" value="GntR_C"/>
</dbReference>
<dbReference type="InterPro" id="IPR008920">
    <property type="entry name" value="TF_FadR/GntR_C"/>
</dbReference>
<gene>
    <name evidence="5" type="ORF">IDF66_13630</name>
</gene>
<dbReference type="Pfam" id="PF00392">
    <property type="entry name" value="GntR"/>
    <property type="match status" value="1"/>
</dbReference>
<dbReference type="Gene3D" id="1.10.10.10">
    <property type="entry name" value="Winged helix-like DNA-binding domain superfamily/Winged helix DNA-binding domain"/>
    <property type="match status" value="1"/>
</dbReference>
<dbReference type="PANTHER" id="PTHR43537:SF24">
    <property type="entry name" value="GLUCONATE OPERON TRANSCRIPTIONAL REPRESSOR"/>
    <property type="match status" value="1"/>
</dbReference>
<proteinExistence type="predicted"/>
<evidence type="ECO:0000259" key="4">
    <source>
        <dbReference type="PROSITE" id="PS50949"/>
    </source>
</evidence>
<accession>A0ABR7WDZ9</accession>
<dbReference type="InterPro" id="IPR036388">
    <property type="entry name" value="WH-like_DNA-bd_sf"/>
</dbReference>
<dbReference type="PROSITE" id="PS50949">
    <property type="entry name" value="HTH_GNTR"/>
    <property type="match status" value="1"/>
</dbReference>
<dbReference type="SMART" id="SM00895">
    <property type="entry name" value="FCD"/>
    <property type="match status" value="1"/>
</dbReference>
<feature type="domain" description="HTH gntR-type" evidence="4">
    <location>
        <begin position="12"/>
        <end position="80"/>
    </location>
</feature>
<dbReference type="SUPFAM" id="SSF48008">
    <property type="entry name" value="GntR ligand-binding domain-like"/>
    <property type="match status" value="1"/>
</dbReference>
<dbReference type="SUPFAM" id="SSF46785">
    <property type="entry name" value="Winged helix' DNA-binding domain"/>
    <property type="match status" value="1"/>
</dbReference>
<dbReference type="PANTHER" id="PTHR43537">
    <property type="entry name" value="TRANSCRIPTIONAL REGULATOR, GNTR FAMILY"/>
    <property type="match status" value="1"/>
</dbReference>
<organism evidence="5 6">
    <name type="scientific">Gordonia hankookensis</name>
    <dbReference type="NCBI Taxonomy" id="589403"/>
    <lineage>
        <taxon>Bacteria</taxon>
        <taxon>Bacillati</taxon>
        <taxon>Actinomycetota</taxon>
        <taxon>Actinomycetes</taxon>
        <taxon>Mycobacteriales</taxon>
        <taxon>Gordoniaceae</taxon>
        <taxon>Gordonia</taxon>
    </lineage>
</organism>
<keyword evidence="3" id="KW-0804">Transcription</keyword>
<dbReference type="Pfam" id="PF07729">
    <property type="entry name" value="FCD"/>
    <property type="match status" value="1"/>
</dbReference>
<evidence type="ECO:0000256" key="3">
    <source>
        <dbReference type="ARBA" id="ARBA00023163"/>
    </source>
</evidence>
<protein>
    <submittedName>
        <fullName evidence="5">FadR family transcriptional regulator</fullName>
    </submittedName>
</protein>
<keyword evidence="6" id="KW-1185">Reference proteome</keyword>
<dbReference type="RefSeq" id="WP_164310235.1">
    <property type="nucleotide sequence ID" value="NZ_BAABAD010000004.1"/>
</dbReference>
<keyword evidence="2" id="KW-0238">DNA-binding</keyword>
<dbReference type="Gene3D" id="1.20.120.530">
    <property type="entry name" value="GntR ligand-binding domain-like"/>
    <property type="match status" value="1"/>
</dbReference>
<name>A0ABR7WDZ9_9ACTN</name>
<reference evidence="5 6" key="1">
    <citation type="submission" date="2020-09" db="EMBL/GenBank/DDBJ databases">
        <title>Novel species in genus Gordonia.</title>
        <authorList>
            <person name="Zhang G."/>
        </authorList>
    </citation>
    <scope>NUCLEOTIDE SEQUENCE [LARGE SCALE GENOMIC DNA]</scope>
    <source>
        <strain evidence="5 6">ON-33</strain>
    </source>
</reference>
<dbReference type="Proteomes" id="UP000602395">
    <property type="component" value="Unassembled WGS sequence"/>
</dbReference>
<dbReference type="PRINTS" id="PR00035">
    <property type="entry name" value="HTHGNTR"/>
</dbReference>
<keyword evidence="1" id="KW-0805">Transcription regulation</keyword>
<dbReference type="InterPro" id="IPR036390">
    <property type="entry name" value="WH_DNA-bd_sf"/>
</dbReference>
<dbReference type="SMART" id="SM00345">
    <property type="entry name" value="HTH_GNTR"/>
    <property type="match status" value="1"/>
</dbReference>